<dbReference type="InterPro" id="IPR001031">
    <property type="entry name" value="Thioesterase"/>
</dbReference>
<feature type="domain" description="Ketosynthase family 3 (KS3)" evidence="9">
    <location>
        <begin position="34"/>
        <end position="460"/>
    </location>
</feature>
<dbReference type="InterPro" id="IPR014030">
    <property type="entry name" value="Ketoacyl_synth_N"/>
</dbReference>
<dbReference type="EMBL" id="CP051006">
    <property type="protein sequence ID" value="QNT97787.1"/>
    <property type="molecule type" value="Genomic_DNA"/>
</dbReference>
<feature type="domain" description="Carrier" evidence="8">
    <location>
        <begin position="2981"/>
        <end position="3056"/>
    </location>
</feature>
<dbReference type="InterPro" id="IPR014043">
    <property type="entry name" value="Acyl_transferase_dom"/>
</dbReference>
<evidence type="ECO:0000256" key="7">
    <source>
        <dbReference type="ARBA" id="ARBA00023315"/>
    </source>
</evidence>
<keyword evidence="3" id="KW-0597">Phosphoprotein</keyword>
<protein>
    <submittedName>
        <fullName evidence="10">Type I polyketide synthase</fullName>
    </submittedName>
</protein>
<dbReference type="Pfam" id="PF18369">
    <property type="entry name" value="PKS_DE"/>
    <property type="match status" value="2"/>
</dbReference>
<dbReference type="InterPro" id="IPR020802">
    <property type="entry name" value="TesA-like"/>
</dbReference>
<reference evidence="10 11" key="1">
    <citation type="submission" date="2020-04" db="EMBL/GenBank/DDBJ databases">
        <title>Characterization and engineering of Streptomyces griseofuscus DSM40191 as a potential heterologous host for expression of BGCs.</title>
        <authorList>
            <person name="Gren T."/>
            <person name="Whitford C.M."/>
            <person name="Mohite O.S."/>
            <person name="Joergensen T.S."/>
            <person name="Nielsen J.B."/>
            <person name="Lee S.Y."/>
            <person name="Weber T."/>
        </authorList>
    </citation>
    <scope>NUCLEOTIDE SEQUENCE [LARGE SCALE GENOMIC DNA]</scope>
    <source>
        <strain evidence="10 11">DSM 40191</strain>
    </source>
</reference>
<keyword evidence="4" id="KW-0808">Transferase</keyword>
<dbReference type="GO" id="GO:0033068">
    <property type="term" value="P:macrolide biosynthetic process"/>
    <property type="evidence" value="ECO:0007669"/>
    <property type="project" value="UniProtKB-ARBA"/>
</dbReference>
<dbReference type="Pfam" id="PF00550">
    <property type="entry name" value="PP-binding"/>
    <property type="match status" value="2"/>
</dbReference>
<dbReference type="GO" id="GO:0006633">
    <property type="term" value="P:fatty acid biosynthetic process"/>
    <property type="evidence" value="ECO:0007669"/>
    <property type="project" value="InterPro"/>
</dbReference>
<dbReference type="PROSITE" id="PS52004">
    <property type="entry name" value="KS3_2"/>
    <property type="match status" value="2"/>
</dbReference>
<dbReference type="PANTHER" id="PTHR43775">
    <property type="entry name" value="FATTY ACID SYNTHASE"/>
    <property type="match status" value="1"/>
</dbReference>
<dbReference type="InterPro" id="IPR020841">
    <property type="entry name" value="PKS_Beta-ketoAc_synthase_dom"/>
</dbReference>
<dbReference type="Pfam" id="PF00975">
    <property type="entry name" value="Thioesterase"/>
    <property type="match status" value="1"/>
</dbReference>
<keyword evidence="5" id="KW-0045">Antibiotic biosynthesis</keyword>
<dbReference type="InterPro" id="IPR036299">
    <property type="entry name" value="Polyketide_synth_docking_sf"/>
</dbReference>
<dbReference type="InterPro" id="IPR016035">
    <property type="entry name" value="Acyl_Trfase/lysoPLipase"/>
</dbReference>
<dbReference type="PROSITE" id="PS00012">
    <property type="entry name" value="PHOSPHOPANTETHEINE"/>
    <property type="match status" value="2"/>
</dbReference>
<keyword evidence="2" id="KW-0596">Phosphopantetheine</keyword>
<dbReference type="Pfam" id="PF02801">
    <property type="entry name" value="Ketoacyl-synt_C"/>
    <property type="match status" value="2"/>
</dbReference>
<evidence type="ECO:0000256" key="6">
    <source>
        <dbReference type="ARBA" id="ARBA00023268"/>
    </source>
</evidence>
<dbReference type="Pfam" id="PF08990">
    <property type="entry name" value="Docking"/>
    <property type="match status" value="1"/>
</dbReference>
<dbReference type="Pfam" id="PF16197">
    <property type="entry name" value="KAsynt_C_assoc"/>
    <property type="match status" value="2"/>
</dbReference>
<keyword evidence="7" id="KW-0012">Acyltransferase</keyword>
<dbReference type="Gene3D" id="3.40.50.720">
    <property type="entry name" value="NAD(P)-binding Rossmann-like Domain"/>
    <property type="match status" value="2"/>
</dbReference>
<dbReference type="Gene3D" id="1.10.1200.10">
    <property type="entry name" value="ACP-like"/>
    <property type="match status" value="2"/>
</dbReference>
<dbReference type="FunFam" id="3.40.47.10:FF:000019">
    <property type="entry name" value="Polyketide synthase type I"/>
    <property type="match status" value="2"/>
</dbReference>
<dbReference type="GO" id="GO:0031177">
    <property type="term" value="F:phosphopantetheine binding"/>
    <property type="evidence" value="ECO:0007669"/>
    <property type="project" value="InterPro"/>
</dbReference>
<evidence type="ECO:0000256" key="3">
    <source>
        <dbReference type="ARBA" id="ARBA00022553"/>
    </source>
</evidence>
<keyword evidence="6" id="KW-0511">Multifunctional enzyme</keyword>
<dbReference type="FunFam" id="3.40.366.10:FF:000002">
    <property type="entry name" value="Probable polyketide synthase 2"/>
    <property type="match status" value="2"/>
</dbReference>
<dbReference type="InterPro" id="IPR014031">
    <property type="entry name" value="Ketoacyl_synth_C"/>
</dbReference>
<dbReference type="GO" id="GO:0004315">
    <property type="term" value="F:3-oxoacyl-[acyl-carrier-protein] synthase activity"/>
    <property type="evidence" value="ECO:0007669"/>
    <property type="project" value="InterPro"/>
</dbReference>
<dbReference type="Proteomes" id="UP000516422">
    <property type="component" value="Chromosome"/>
</dbReference>
<dbReference type="InterPro" id="IPR057326">
    <property type="entry name" value="KR_dom"/>
</dbReference>
<dbReference type="NCBIfam" id="NF045894">
    <property type="entry name" value="PKS_plus_SDR"/>
    <property type="match status" value="2"/>
</dbReference>
<sequence>MSSNEDRLLEYLKRVTGDLRQVRERLREVEEKNQEPIAIVGMACRYPGGVRSPEDLWRLVASGGDAVGEFPADRGWDVEDIYDPDPEAAGKTYARHGGFLYDAGEFDPGFFGISPREAVAMDPQQRLLLETTWETFERAGIDAESVRGSRTGVFVGSGYQDYVNLLVGVGGESDGHLGTGNSASVMSGRISYTFGLEGPAVTVDTACSSSLVALHWAIQALRGGECSMALAGGVQVMTTPTPFVEFSRQRGLAPDGRCKAFGAGADGTGWAEGVGMLLVERLSDARRNGHQVLAVVRGSAVNQDGASNGLTAPNGPAQQRVIRQALASAGLSPAQIDVVEAHGTGTTLGDPIEAQALLATYGRERPEDRPLWLGSLKSNIGHSQAAAGVGGIIKMVMAMRHGVLPRTLHVDEPTPHVDWSAGAVRLLTDAVDWPQTDRPRRAAISSFGVSGTNAHTIIEQAPAQDEEPAADTTADGPLAWVLSAKSEAALRDQAARLLPLARGAARPQDIGLSLATTRAALRHRAAVVGDNHAELLLGLEDLAAGKPSPQVLLGRPSGGRTGFLFSGQGSQRLGMGRELYAAFPAFAAAYDEVCARLDMPLDVDSESLHRTGCTQPALFAIEVALFRLLESLGIRPDFVMGHSVGEIAAAHVAGALSLDDAARLVSARAALMQALPTGGAMVAVQATEEEVLPHLTDAVSIAAVNGPSSVVVSGAEQAALAIAAAFAEQGRKTSRLKVSHAFHSPLMDPMLEEFAQVVRGLTFEKPQIPVVSNLTGRPVKTYTPEYWVRHVREAVRFADGVGTLRELGVTTFVEVGPGGVLSGMAQGCLDEAVTVPVLRGERPERQAFVTALAQLHTYGVVVDWGVFFAGARRTELPTYAFQHERYWVDAPEAVADAVVDPVDAEFWDTVEREDLQALAETLDIGAGDTFGDVLPRLSAWRRQRKEQTAANSWRYRESWQRLSEPAPNGTGGTWLLAVPENENENEDGDERTGAVRAALAARGATLRTLVVGAASDRAALAGELAGTGPVDGVLSLLLTDDPVLPTLRLLQALGDAGLDAPLWCLTSGAVAVNGSDAVRNARHAQVWGLGRTAALELPRRWGGLIDLPETLDDQTAARLADVLGQALTGRSAEDQLAVRASGVLARRLVHAPARAATRSWQPRGTVLVTGGTGALGGHVARWLARGGAEHLVLTSRRGADAPGAAALRDELAALGAHVTLAACDMADRDAVAALLAEHTFTAVVHTAGVADSGTLDTTTADAFAAALAAKADGAAHLDELLGDQKLDAFVLFSSISGVWGSGGQSAYAAGNAFLDALAQRRRALGRTATAVSWGPWADGGMVEDGDDEERLRRRGLCAMPPAAAIGALQHALDRDETRLTVADVDWARFIVPFTLGRTSPLLGDLPEVRATLTEEAPETGPGTGALAESPAGLSAQDRARALVDLVRTHAAAVLGHRTAGAVEADRPFRDLGFDSLTAVELRNRINEATGLTLPTTLVFDHPTAADLAARLLAELTGDQDDMTGAAAAAAVLDEPIAIIGMACRYPGGVRSPEDLWELVADGRDAITRFPGNRGWDIEALYHPDPDHSGTTYTTQGGFLHDADEFDPALFGISPREAIAMDPQQRLLLETTWEVFERAQIAPDSMRATATGVFVGSGYQDYTGRPLKVPEGVEGYLPSGNAASVISGRLSYTFGLQGPSVTVDTACSSSLTALHLAVQALRGGECGMALAGGVMVMAGPSAFTMSSRQRALSADGRCKAFAASADGTGFAEGVGLVLVERLSDAHRNGHEVLAVVRGSAINQDGASNGLTAPSGRAQRQVIRQALANARLTPDEVDAVEGHGTGTRLGDPIEAQALLATYGKERDGDRPLWLGSLKSNIGHSQAAAGVGGVIKMVMAIRNGVLPRTLHIDEPTPDVDWSDGHVRLLTEQLAWPERDRSRRAAVSSFGMSGTNVHTIIEQAPRPTPPAPDEQPPAAPAGVCPWPLSARTTGSLREQARRLLTHLDRDEELSLPDVGRALVTTRTRLEQRAVIVGRDRQDMRAGLAALAAGTPADHVVQGTAAACGKVAFVFPGHGSQWTEMARELLDTAPEFAAQATACAEAFAPYLDWSLLDVLRAAPGAPDLAEVEVAQPALFTVMVSLAALWRAHGVTPAAVVGHSQGEVAAAYVAGALTLDDAARIVALRSRCLTKLIGKGAMLAVALPAEEVRAHLEKYGDRLSVAAVNGPAALTVSGEPDAVDALLAELEAEGVRVRKVRGATGAGHSAQVESLREEMLDLLAPVTPATADIPFYSTVTCAAQDTATLDAGYWYRNARHTVEFERTVRALLADGHGVFVECSPHPLLADAVQQIAEDAEADAVTGASLRRDQGGMERFLRSVSELHVSGVPVDLAVPFAGHPVRRVDLPTYAFQRRRYWLESADPAPAAVDPVEAGFWELVENTDLAALTERFGAEDAALVGPALPVLATWRRRNREKSTVDGWRYRVSFRRLPDDPAPGLDGPWLAVLPAGLADGQWPPCVVGVLGAHGAKVRVVEIPADSDRARTARLLAEELGGEQPAGVLSLLGLAPGAHPDHPALSASLAMTLTLIQALGDLDVQAPLWCATRGAVSTGTADPLLDVGQAQLWGLGIVAALELPRRWGGLVDLPDTVDKHTLRRLAAVLAQHDEDQLAVRADGVYGRRLLRARPADTEPTAPWQPRGTVLVTGGTGGVGRHLARWLAGAGARHLVLTSRRGPDAPGAAELHAELTALGAEVTIAACDIADRAALARLLAGIESRHPLTAVLHAAGTARSSLLADADLEEFAEAAAAKVTGAVNLDELLDGRALDAFVLFASGAGVWGSGGQASYASANAFLDALALRRRARGLTATSVAWGGWAGGGMVDDAVRERGERRGLGVMPPELAISALRQAVDHDEAALTVAPIDWEKFLPAFTVGRPSRLLAELHDVQRLLAAERAERDASEETGAGAALATELARLDAAEREERLLEHIRSQSAVVLGHESAEDVLPTAHFLELGFDSLTAIDLRRRLSAATGLRLPAGLAFDHPTPARLARHLLTLLQGAGGGAAQERPTDMLVRLYRHASRTGTAAEAMGMLMEAARFRPSFENPEDLAQLPAPVRLSQGDDLPYTVMCFSPYVVPAGAHQYARFAAPFRDRLDMWALANPGYEQDEPVPAYPDAVLRLHARTVRECAGAKPVVLLGYSSGGWIAHGVAAHLEAMGERPAAVVMVDSFSRAIPFDRQVLNAMAQAQSERLDFMRSGGEQLTAMGRYMRLFDDWAAPEITAPTLLVRASEPVPAAAADGGGRAAPPEHVDTTVEVAGNHYSMLEDHAGTTAAAVHSWLADAATEATRPAASEDTTTA</sequence>
<evidence type="ECO:0000256" key="4">
    <source>
        <dbReference type="ARBA" id="ARBA00022679"/>
    </source>
</evidence>
<dbReference type="SUPFAM" id="SSF51735">
    <property type="entry name" value="NAD(P)-binding Rossmann-fold domains"/>
    <property type="match status" value="4"/>
</dbReference>
<dbReference type="InterPro" id="IPR006162">
    <property type="entry name" value="Ppantetheine_attach_site"/>
</dbReference>
<dbReference type="SMART" id="SM01294">
    <property type="entry name" value="PKS_PP_betabranch"/>
    <property type="match status" value="2"/>
</dbReference>
<dbReference type="InterPro" id="IPR001227">
    <property type="entry name" value="Ac_transferase_dom_sf"/>
</dbReference>
<dbReference type="KEGG" id="sgf:HEP81_07555"/>
<proteinExistence type="predicted"/>
<dbReference type="CDD" id="cd08952">
    <property type="entry name" value="KR_1_SDR_x"/>
    <property type="match status" value="2"/>
</dbReference>
<dbReference type="Gene3D" id="3.30.70.3290">
    <property type="match status" value="2"/>
</dbReference>
<dbReference type="InterPro" id="IPR009081">
    <property type="entry name" value="PP-bd_ACP"/>
</dbReference>
<dbReference type="InterPro" id="IPR036736">
    <property type="entry name" value="ACP-like_sf"/>
</dbReference>
<evidence type="ECO:0000256" key="1">
    <source>
        <dbReference type="ARBA" id="ARBA00001957"/>
    </source>
</evidence>
<comment type="cofactor">
    <cofactor evidence="1">
        <name>pantetheine 4'-phosphate</name>
        <dbReference type="ChEBI" id="CHEBI:47942"/>
    </cofactor>
</comment>
<dbReference type="SMART" id="SM00825">
    <property type="entry name" value="PKS_KS"/>
    <property type="match status" value="2"/>
</dbReference>
<dbReference type="PANTHER" id="PTHR43775:SF51">
    <property type="entry name" value="INACTIVE PHENOLPHTHIOCEROL SYNTHESIS POLYKETIDE SYNTHASE TYPE I PKS1-RELATED"/>
    <property type="match status" value="1"/>
</dbReference>
<dbReference type="InterPro" id="IPR020806">
    <property type="entry name" value="PKS_PP-bd"/>
</dbReference>
<dbReference type="InterPro" id="IPR016036">
    <property type="entry name" value="Malonyl_transacylase_ACP-bd"/>
</dbReference>
<dbReference type="Gene3D" id="3.40.47.10">
    <property type="match status" value="2"/>
</dbReference>
<dbReference type="InterPro" id="IPR029058">
    <property type="entry name" value="AB_hydrolase_fold"/>
</dbReference>
<dbReference type="SMART" id="SM00827">
    <property type="entry name" value="PKS_AT"/>
    <property type="match status" value="2"/>
</dbReference>
<dbReference type="SMART" id="SM00823">
    <property type="entry name" value="PKS_PP"/>
    <property type="match status" value="2"/>
</dbReference>
<dbReference type="Pfam" id="PF00698">
    <property type="entry name" value="Acyl_transf_1"/>
    <property type="match status" value="2"/>
</dbReference>
<evidence type="ECO:0000259" key="9">
    <source>
        <dbReference type="PROSITE" id="PS52004"/>
    </source>
</evidence>
<evidence type="ECO:0000256" key="2">
    <source>
        <dbReference type="ARBA" id="ARBA00022450"/>
    </source>
</evidence>
<evidence type="ECO:0000256" key="5">
    <source>
        <dbReference type="ARBA" id="ARBA00023194"/>
    </source>
</evidence>
<dbReference type="InterPro" id="IPR041618">
    <property type="entry name" value="PKS_DE"/>
</dbReference>
<dbReference type="InterPro" id="IPR032821">
    <property type="entry name" value="PKS_assoc"/>
</dbReference>
<dbReference type="InterPro" id="IPR036291">
    <property type="entry name" value="NAD(P)-bd_dom_sf"/>
</dbReference>
<accession>A0A7H1QBV7</accession>
<evidence type="ECO:0000313" key="11">
    <source>
        <dbReference type="Proteomes" id="UP000516422"/>
    </source>
</evidence>
<dbReference type="SUPFAM" id="SSF53901">
    <property type="entry name" value="Thiolase-like"/>
    <property type="match status" value="2"/>
</dbReference>
<dbReference type="InterPro" id="IPR018201">
    <property type="entry name" value="Ketoacyl_synth_AS"/>
</dbReference>
<dbReference type="Pfam" id="PF00109">
    <property type="entry name" value="ketoacyl-synt"/>
    <property type="match status" value="2"/>
</dbReference>
<dbReference type="SUPFAM" id="SSF52151">
    <property type="entry name" value="FabD/lysophospholipase-like"/>
    <property type="match status" value="2"/>
</dbReference>
<dbReference type="PROSITE" id="PS50075">
    <property type="entry name" value="CARRIER"/>
    <property type="match status" value="2"/>
</dbReference>
<dbReference type="InterPro" id="IPR016039">
    <property type="entry name" value="Thiolase-like"/>
</dbReference>
<feature type="domain" description="Carrier" evidence="8">
    <location>
        <begin position="1440"/>
        <end position="1515"/>
    </location>
</feature>
<dbReference type="SMART" id="SM00824">
    <property type="entry name" value="PKS_TE"/>
    <property type="match status" value="1"/>
</dbReference>
<dbReference type="PROSITE" id="PS00606">
    <property type="entry name" value="KS3_1"/>
    <property type="match status" value="2"/>
</dbReference>
<name>A0A7H1QBV7_9ACTN</name>
<dbReference type="SUPFAM" id="SSF53474">
    <property type="entry name" value="alpha/beta-Hydrolases"/>
    <property type="match status" value="1"/>
</dbReference>
<dbReference type="CDD" id="cd00833">
    <property type="entry name" value="PKS"/>
    <property type="match status" value="2"/>
</dbReference>
<dbReference type="GO" id="GO:0004312">
    <property type="term" value="F:fatty acid synthase activity"/>
    <property type="evidence" value="ECO:0007669"/>
    <property type="project" value="TreeGrafter"/>
</dbReference>
<organism evidence="10 11">
    <name type="scientific">Streptomyces griseofuscus</name>
    <dbReference type="NCBI Taxonomy" id="146922"/>
    <lineage>
        <taxon>Bacteria</taxon>
        <taxon>Bacillati</taxon>
        <taxon>Actinomycetota</taxon>
        <taxon>Actinomycetes</taxon>
        <taxon>Kitasatosporales</taxon>
        <taxon>Streptomycetaceae</taxon>
        <taxon>Streptomyces</taxon>
    </lineage>
</organism>
<dbReference type="FunFam" id="1.10.1200.10:FF:000007">
    <property type="entry name" value="Probable polyketide synthase pks17"/>
    <property type="match status" value="2"/>
</dbReference>
<dbReference type="SMART" id="SM00822">
    <property type="entry name" value="PKS_KR"/>
    <property type="match status" value="2"/>
</dbReference>
<dbReference type="Gene3D" id="3.40.366.10">
    <property type="entry name" value="Malonyl-Coenzyme A Acyl Carrier Protein, domain 2"/>
    <property type="match status" value="2"/>
</dbReference>
<feature type="domain" description="Ketosynthase family 3 (KS3)" evidence="9">
    <location>
        <begin position="1533"/>
        <end position="1959"/>
    </location>
</feature>
<dbReference type="Gene3D" id="6.10.140.1830">
    <property type="match status" value="2"/>
</dbReference>
<dbReference type="SUPFAM" id="SSF55048">
    <property type="entry name" value="Probable ACP-binding domain of malonyl-CoA ACP transacylase"/>
    <property type="match status" value="2"/>
</dbReference>
<dbReference type="Pfam" id="PF08659">
    <property type="entry name" value="KR"/>
    <property type="match status" value="2"/>
</dbReference>
<dbReference type="SUPFAM" id="SSF47336">
    <property type="entry name" value="ACP-like"/>
    <property type="match status" value="1"/>
</dbReference>
<dbReference type="InterPro" id="IPR015083">
    <property type="entry name" value="NorB/c/GfsB-D-like_docking"/>
</dbReference>
<gene>
    <name evidence="10" type="ORF">HEP81_07555</name>
</gene>
<dbReference type="Gene3D" id="3.40.50.1820">
    <property type="entry name" value="alpha/beta hydrolase"/>
    <property type="match status" value="1"/>
</dbReference>
<evidence type="ECO:0000259" key="8">
    <source>
        <dbReference type="PROSITE" id="PS50075"/>
    </source>
</evidence>
<dbReference type="SUPFAM" id="SSF101173">
    <property type="entry name" value="Docking domain B of the erythromycin polyketide synthase (DEBS)"/>
    <property type="match status" value="1"/>
</dbReference>
<dbReference type="InterPro" id="IPR050091">
    <property type="entry name" value="PKS_NRPS_Biosynth_Enz"/>
</dbReference>
<dbReference type="InterPro" id="IPR013968">
    <property type="entry name" value="PKS_KR"/>
</dbReference>
<evidence type="ECO:0000313" key="10">
    <source>
        <dbReference type="EMBL" id="QNT97787.1"/>
    </source>
</evidence>